<sequence length="74" mass="8311">MKMTIITDDQDNILAAVQGHSLTDRQGQIEATVSFAPGHRTHMLEVDDDLATIDDLDSFQERLKQHLCQHLGKP</sequence>
<reference evidence="1" key="1">
    <citation type="submission" date="2019-12" db="EMBL/GenBank/DDBJ databases">
        <title>Novel species isolated from a subtropical stream in China.</title>
        <authorList>
            <person name="Lu H."/>
        </authorList>
    </citation>
    <scope>NUCLEOTIDE SEQUENCE [LARGE SCALE GENOMIC DNA]</scope>
    <source>
        <strain evidence="1">FT93W</strain>
    </source>
</reference>
<dbReference type="Proteomes" id="UP000444316">
    <property type="component" value="Unassembled WGS sequence"/>
</dbReference>
<evidence type="ECO:0000313" key="2">
    <source>
        <dbReference type="Proteomes" id="UP000444316"/>
    </source>
</evidence>
<name>A0A845HWU1_9BURK</name>
<comment type="caution">
    <text evidence="1">The sequence shown here is derived from an EMBL/GenBank/DDBJ whole genome shotgun (WGS) entry which is preliminary data.</text>
</comment>
<dbReference type="RefSeq" id="WP_155435109.1">
    <property type="nucleotide sequence ID" value="NZ_WWCL01000002.1"/>
</dbReference>
<protein>
    <submittedName>
        <fullName evidence="1">Uncharacterized protein</fullName>
    </submittedName>
</protein>
<proteinExistence type="predicted"/>
<accession>A0A845HWU1</accession>
<dbReference type="EMBL" id="WWCL01000002">
    <property type="protein sequence ID" value="MYN45342.1"/>
    <property type="molecule type" value="Genomic_DNA"/>
</dbReference>
<organism evidence="1 2">
    <name type="scientific">Duganella fentianensis</name>
    <dbReference type="NCBI Taxonomy" id="2692177"/>
    <lineage>
        <taxon>Bacteria</taxon>
        <taxon>Pseudomonadati</taxon>
        <taxon>Pseudomonadota</taxon>
        <taxon>Betaproteobacteria</taxon>
        <taxon>Burkholderiales</taxon>
        <taxon>Oxalobacteraceae</taxon>
        <taxon>Telluria group</taxon>
        <taxon>Duganella</taxon>
    </lineage>
</organism>
<gene>
    <name evidence="1" type="ORF">GTP23_09780</name>
</gene>
<evidence type="ECO:0000313" key="1">
    <source>
        <dbReference type="EMBL" id="MYN45342.1"/>
    </source>
</evidence>
<keyword evidence="2" id="KW-1185">Reference proteome</keyword>
<dbReference type="AlphaFoldDB" id="A0A845HWU1"/>